<accession>A0A7C4PEE9</accession>
<keyword evidence="1" id="KW-0472">Membrane</keyword>
<dbReference type="AlphaFoldDB" id="A0A7C4PEE9"/>
<feature type="transmembrane region" description="Helical" evidence="1">
    <location>
        <begin position="82"/>
        <end position="100"/>
    </location>
</feature>
<dbReference type="PANTHER" id="PTHR34300:SF2">
    <property type="entry name" value="QUEUOSINE PRECURSOR TRANSPORTER-RELATED"/>
    <property type="match status" value="1"/>
</dbReference>
<gene>
    <name evidence="2" type="ORF">ENT37_00240</name>
</gene>
<sequence>MAPKIKPEEPSRLYRYFDLVMVVFVTILLISNIASAAKIVDWGISFLGLPLAFDAGTLLFPVSYIFGDVLTEVYGYRRSRRVIWAGFASLALSALVFRIIQGLPGEATWQSYAGQQAYDAILGGFSSGGIVFASLIAYFTGEFSNSYVLAKMKLLTRGRWLWTRTIGSTLIGEVIDTSLFILIATLAGVFPWDLIPTLVITNYIFKVGVEVLMTPITYWVVTALKKAESEDYYDWHTDFNPFQLTG</sequence>
<comment type="function">
    <text evidence="1">Involved in the import of queuosine (Q) precursors, required for Q precursor salvage.</text>
</comment>
<evidence type="ECO:0000313" key="2">
    <source>
        <dbReference type="EMBL" id="HGS20281.1"/>
    </source>
</evidence>
<dbReference type="InterPro" id="IPR003744">
    <property type="entry name" value="YhhQ"/>
</dbReference>
<evidence type="ECO:0000256" key="1">
    <source>
        <dbReference type="HAMAP-Rule" id="MF_02088"/>
    </source>
</evidence>
<dbReference type="NCBIfam" id="TIGR00697">
    <property type="entry name" value="queuosine precursor transporter"/>
    <property type="match status" value="1"/>
</dbReference>
<dbReference type="HAMAP" id="MF_02088">
    <property type="entry name" value="Q_prec_transport"/>
    <property type="match status" value="1"/>
</dbReference>
<keyword evidence="1" id="KW-1133">Transmembrane helix</keyword>
<dbReference type="GO" id="GO:0022857">
    <property type="term" value="F:transmembrane transporter activity"/>
    <property type="evidence" value="ECO:0007669"/>
    <property type="project" value="UniProtKB-UniRule"/>
</dbReference>
<feature type="transmembrane region" description="Helical" evidence="1">
    <location>
        <begin position="161"/>
        <end position="183"/>
    </location>
</feature>
<feature type="transmembrane region" description="Helical" evidence="1">
    <location>
        <begin position="203"/>
        <end position="221"/>
    </location>
</feature>
<comment type="subcellular location">
    <subcellularLocation>
        <location evidence="1">Cell membrane</location>
        <topology evidence="1">Multi-pass membrane protein</topology>
    </subcellularLocation>
</comment>
<feature type="transmembrane region" description="Helical" evidence="1">
    <location>
        <begin position="120"/>
        <end position="140"/>
    </location>
</feature>
<feature type="transmembrane region" description="Helical" evidence="1">
    <location>
        <begin position="46"/>
        <end position="70"/>
    </location>
</feature>
<dbReference type="PANTHER" id="PTHR34300">
    <property type="entry name" value="QUEUOSINE PRECURSOR TRANSPORTER-RELATED"/>
    <property type="match status" value="1"/>
</dbReference>
<keyword evidence="1" id="KW-0813">Transport</keyword>
<organism evidence="2">
    <name type="scientific">Anaerolinea thermolimosa</name>
    <dbReference type="NCBI Taxonomy" id="229919"/>
    <lineage>
        <taxon>Bacteria</taxon>
        <taxon>Bacillati</taxon>
        <taxon>Chloroflexota</taxon>
        <taxon>Anaerolineae</taxon>
        <taxon>Anaerolineales</taxon>
        <taxon>Anaerolineaceae</taxon>
        <taxon>Anaerolinea</taxon>
    </lineage>
</organism>
<reference evidence="2" key="1">
    <citation type="journal article" date="2020" name="mSystems">
        <title>Genome- and Community-Level Interaction Insights into Carbon Utilization and Element Cycling Functions of Hydrothermarchaeota in Hydrothermal Sediment.</title>
        <authorList>
            <person name="Zhou Z."/>
            <person name="Liu Y."/>
            <person name="Xu W."/>
            <person name="Pan J."/>
            <person name="Luo Z.H."/>
            <person name="Li M."/>
        </authorList>
    </citation>
    <scope>NUCLEOTIDE SEQUENCE [LARGE SCALE GENOMIC DNA]</scope>
    <source>
        <strain evidence="2">SpSt-573</strain>
    </source>
</reference>
<dbReference type="Pfam" id="PF02592">
    <property type="entry name" value="Vut_1"/>
    <property type="match status" value="1"/>
</dbReference>
<keyword evidence="1" id="KW-1003">Cell membrane</keyword>
<dbReference type="EMBL" id="DSYK01000011">
    <property type="protein sequence ID" value="HGS20281.1"/>
    <property type="molecule type" value="Genomic_DNA"/>
</dbReference>
<keyword evidence="1" id="KW-0812">Transmembrane</keyword>
<name>A0A7C4PEE9_9CHLR</name>
<dbReference type="GO" id="GO:0005886">
    <property type="term" value="C:plasma membrane"/>
    <property type="evidence" value="ECO:0007669"/>
    <property type="project" value="UniProtKB-SubCell"/>
</dbReference>
<comment type="caution">
    <text evidence="2">The sequence shown here is derived from an EMBL/GenBank/DDBJ whole genome shotgun (WGS) entry which is preliminary data.</text>
</comment>
<proteinExistence type="inferred from homology"/>
<protein>
    <recommendedName>
        <fullName evidence="1">Probable queuosine precursor transporter</fullName>
        <shortName evidence="1">Q precursor transporter</shortName>
    </recommendedName>
</protein>
<comment type="similarity">
    <text evidence="1">Belongs to the vitamin uptake transporter (VUT/ECF) (TC 2.A.88) family. Q precursor transporter subfamily.</text>
</comment>